<organism evidence="2 3">
    <name type="scientific">Bactrocera dorsalis</name>
    <name type="common">Oriental fruit fly</name>
    <name type="synonym">Dacus dorsalis</name>
    <dbReference type="NCBI Taxonomy" id="27457"/>
    <lineage>
        <taxon>Eukaryota</taxon>
        <taxon>Metazoa</taxon>
        <taxon>Ecdysozoa</taxon>
        <taxon>Arthropoda</taxon>
        <taxon>Hexapoda</taxon>
        <taxon>Insecta</taxon>
        <taxon>Pterygota</taxon>
        <taxon>Neoptera</taxon>
        <taxon>Endopterygota</taxon>
        <taxon>Diptera</taxon>
        <taxon>Brachycera</taxon>
        <taxon>Muscomorpha</taxon>
        <taxon>Tephritoidea</taxon>
        <taxon>Tephritidae</taxon>
        <taxon>Bactrocera</taxon>
        <taxon>Bactrocera</taxon>
    </lineage>
</organism>
<name>A0A6I9VHI9_BACDO</name>
<dbReference type="GeneID" id="105230382"/>
<evidence type="ECO:0000313" key="2">
    <source>
        <dbReference type="Proteomes" id="UP001652620"/>
    </source>
</evidence>
<sequence>MGSCCSKDPDSQTSWSPSETKNASTTSTIVAQPTNDSTSAGVFTSTLVVPADAEGMSSETTTTTIIKTTKVTETVTTSEE</sequence>
<dbReference type="Proteomes" id="UP001652620">
    <property type="component" value="Chromosome 4"/>
</dbReference>
<feature type="compositionally biased region" description="Polar residues" evidence="1">
    <location>
        <begin position="11"/>
        <end position="40"/>
    </location>
</feature>
<dbReference type="RefSeq" id="XP_011209418.1">
    <property type="nucleotide sequence ID" value="XM_011211116.4"/>
</dbReference>
<evidence type="ECO:0000313" key="3">
    <source>
        <dbReference type="RefSeq" id="XP_011209418.1"/>
    </source>
</evidence>
<evidence type="ECO:0000256" key="1">
    <source>
        <dbReference type="SAM" id="MobiDB-lite"/>
    </source>
</evidence>
<keyword evidence="2" id="KW-1185">Reference proteome</keyword>
<reference evidence="3" key="1">
    <citation type="submission" date="2025-08" db="UniProtKB">
        <authorList>
            <consortium name="RefSeq"/>
        </authorList>
    </citation>
    <scope>IDENTIFICATION</scope>
    <source>
        <tissue evidence="3">Adult</tissue>
    </source>
</reference>
<accession>A0A6I9VHI9</accession>
<dbReference type="InParanoid" id="A0A6I9VHI9"/>
<protein>
    <submittedName>
        <fullName evidence="3">Uncharacterized protein LOC105230382</fullName>
    </submittedName>
</protein>
<dbReference type="KEGG" id="bdr:105230382"/>
<gene>
    <name evidence="3" type="primary">LOC105230382</name>
</gene>
<feature type="region of interest" description="Disordered" evidence="1">
    <location>
        <begin position="1"/>
        <end position="40"/>
    </location>
</feature>
<dbReference type="AlphaFoldDB" id="A0A6I9VHI9"/>
<dbReference type="OrthoDB" id="7864217at2759"/>
<proteinExistence type="predicted"/>